<feature type="domain" description="HNH nuclease" evidence="1">
    <location>
        <begin position="95"/>
        <end position="119"/>
    </location>
</feature>
<dbReference type="Pfam" id="PF13392">
    <property type="entry name" value="HNH_3"/>
    <property type="match status" value="1"/>
</dbReference>
<protein>
    <recommendedName>
        <fullName evidence="1">HNH nuclease domain-containing protein</fullName>
    </recommendedName>
</protein>
<dbReference type="EMBL" id="FNGW01000007">
    <property type="protein sequence ID" value="SDM26533.1"/>
    <property type="molecule type" value="Genomic_DNA"/>
</dbReference>
<evidence type="ECO:0000313" key="2">
    <source>
        <dbReference type="EMBL" id="SDM26533.1"/>
    </source>
</evidence>
<dbReference type="SUPFAM" id="SSF54060">
    <property type="entry name" value="His-Me finger endonucleases"/>
    <property type="match status" value="1"/>
</dbReference>
<reference evidence="2 3" key="1">
    <citation type="submission" date="2016-10" db="EMBL/GenBank/DDBJ databases">
        <authorList>
            <person name="de Groot N.N."/>
        </authorList>
    </citation>
    <scope>NUCLEOTIDE SEQUENCE [LARGE SCALE GENOMIC DNA]</scope>
    <source>
        <strain evidence="2 3">DSM 797</strain>
    </source>
</reference>
<accession>A0A1G9RTM6</accession>
<proteinExistence type="predicted"/>
<dbReference type="RefSeq" id="WP_330385817.1">
    <property type="nucleotide sequence ID" value="NZ_FNGW01000007.1"/>
</dbReference>
<evidence type="ECO:0000313" key="3">
    <source>
        <dbReference type="Proteomes" id="UP000199068"/>
    </source>
</evidence>
<organism evidence="2 3">
    <name type="scientific">Romboutsia lituseburensis DSM 797</name>
    <dbReference type="NCBI Taxonomy" id="1121325"/>
    <lineage>
        <taxon>Bacteria</taxon>
        <taxon>Bacillati</taxon>
        <taxon>Bacillota</taxon>
        <taxon>Clostridia</taxon>
        <taxon>Peptostreptococcales</taxon>
        <taxon>Peptostreptococcaceae</taxon>
        <taxon>Romboutsia</taxon>
    </lineage>
</organism>
<sequence>MFIINNYKTTKNNYETQGSVTNITILKKNGSELIAKIDTEDLEKVQAMGVWFAEWHKDFNSYLVQNITITKDNKKVKSTKRNIQSVVLDTQSNAPIRHINGDTLDNRKSNLELVNQKEKNEYENIDDETIAVILKDRYGKPQAKALVSVKDLDRVINKRYTWVYSKGYKQPRVIAHIPGGKVYMEDVIMHPSEEERVHHINLNPLDNRRKNLENKLK</sequence>
<dbReference type="AlphaFoldDB" id="A0A1G9RTM6"/>
<dbReference type="InterPro" id="IPR044925">
    <property type="entry name" value="His-Me_finger_sf"/>
</dbReference>
<name>A0A1G9RTM6_9FIRM</name>
<dbReference type="InterPro" id="IPR003615">
    <property type="entry name" value="HNH_nuc"/>
</dbReference>
<keyword evidence="3" id="KW-1185">Reference proteome</keyword>
<dbReference type="Proteomes" id="UP000199068">
    <property type="component" value="Unassembled WGS sequence"/>
</dbReference>
<gene>
    <name evidence="2" type="ORF">SAMN04515677_107139</name>
</gene>
<evidence type="ECO:0000259" key="1">
    <source>
        <dbReference type="Pfam" id="PF13392"/>
    </source>
</evidence>